<dbReference type="EMBL" id="JAUUTY010000004">
    <property type="protein sequence ID" value="KAK1646131.1"/>
    <property type="molecule type" value="Genomic_DNA"/>
</dbReference>
<accession>A0AAD8S5J4</accession>
<sequence>MPAAGALHDATGNLVAADILHLKPPLGTPPHGSCPPSPREDAAQHAIAHLSLRSSSPAHEAPLHRLSPALDVPLLHCSFAVCKYNRFSDRWAGHAEMLTLGSHGVMVSITSNIGSDGADRTKYHVNTIARCSAGKSYSIRCQDWTNQEVLLCCSILIILTNQSVRTPELIFEILKNIGLCCNRLQMFTSAEAKAFVDIPMWR</sequence>
<gene>
    <name evidence="1" type="ORF">QYE76_063936</name>
</gene>
<dbReference type="Proteomes" id="UP001231189">
    <property type="component" value="Unassembled WGS sequence"/>
</dbReference>
<name>A0AAD8S5J4_LOLMU</name>
<proteinExistence type="predicted"/>
<reference evidence="1" key="1">
    <citation type="submission" date="2023-07" db="EMBL/GenBank/DDBJ databases">
        <title>A chromosome-level genome assembly of Lolium multiflorum.</title>
        <authorList>
            <person name="Chen Y."/>
            <person name="Copetti D."/>
            <person name="Kolliker R."/>
            <person name="Studer B."/>
        </authorList>
    </citation>
    <scope>NUCLEOTIDE SEQUENCE</scope>
    <source>
        <strain evidence="1">02402/16</strain>
        <tissue evidence="1">Leaf</tissue>
    </source>
</reference>
<protein>
    <submittedName>
        <fullName evidence="1">Uncharacterized protein</fullName>
    </submittedName>
</protein>
<evidence type="ECO:0000313" key="1">
    <source>
        <dbReference type="EMBL" id="KAK1646131.1"/>
    </source>
</evidence>
<dbReference type="AlphaFoldDB" id="A0AAD8S5J4"/>
<keyword evidence="2" id="KW-1185">Reference proteome</keyword>
<organism evidence="1 2">
    <name type="scientific">Lolium multiflorum</name>
    <name type="common">Italian ryegrass</name>
    <name type="synonym">Lolium perenne subsp. multiflorum</name>
    <dbReference type="NCBI Taxonomy" id="4521"/>
    <lineage>
        <taxon>Eukaryota</taxon>
        <taxon>Viridiplantae</taxon>
        <taxon>Streptophyta</taxon>
        <taxon>Embryophyta</taxon>
        <taxon>Tracheophyta</taxon>
        <taxon>Spermatophyta</taxon>
        <taxon>Magnoliopsida</taxon>
        <taxon>Liliopsida</taxon>
        <taxon>Poales</taxon>
        <taxon>Poaceae</taxon>
        <taxon>BOP clade</taxon>
        <taxon>Pooideae</taxon>
        <taxon>Poodae</taxon>
        <taxon>Poeae</taxon>
        <taxon>Poeae Chloroplast Group 2 (Poeae type)</taxon>
        <taxon>Loliodinae</taxon>
        <taxon>Loliinae</taxon>
        <taxon>Lolium</taxon>
    </lineage>
</organism>
<evidence type="ECO:0000313" key="2">
    <source>
        <dbReference type="Proteomes" id="UP001231189"/>
    </source>
</evidence>
<comment type="caution">
    <text evidence="1">The sequence shown here is derived from an EMBL/GenBank/DDBJ whole genome shotgun (WGS) entry which is preliminary data.</text>
</comment>